<dbReference type="STRING" id="314283.MED297_05809"/>
<dbReference type="RefSeq" id="WP_008048333.1">
    <property type="nucleotide sequence ID" value="NZ_CH724155.1"/>
</dbReference>
<keyword evidence="4 5" id="KW-0472">Membrane</keyword>
<comment type="caution">
    <text evidence="7">The sequence shown here is derived from an EMBL/GenBank/DDBJ whole genome shotgun (WGS) entry which is preliminary data.</text>
</comment>
<feature type="transmembrane region" description="Helical" evidence="5">
    <location>
        <begin position="21"/>
        <end position="46"/>
    </location>
</feature>
<dbReference type="SUPFAM" id="SSF144091">
    <property type="entry name" value="Rhomboid-like"/>
    <property type="match status" value="1"/>
</dbReference>
<dbReference type="HOGENOM" id="CLU_067823_2_0_6"/>
<feature type="transmembrane region" description="Helical" evidence="5">
    <location>
        <begin position="116"/>
        <end position="134"/>
    </location>
</feature>
<feature type="transmembrane region" description="Helical" evidence="5">
    <location>
        <begin position="141"/>
        <end position="160"/>
    </location>
</feature>
<evidence type="ECO:0000256" key="4">
    <source>
        <dbReference type="ARBA" id="ARBA00023136"/>
    </source>
</evidence>
<dbReference type="EMBL" id="AAOE01000007">
    <property type="protein sequence ID" value="EAR09840.1"/>
    <property type="molecule type" value="Genomic_DNA"/>
</dbReference>
<proteinExistence type="predicted"/>
<feature type="transmembrane region" description="Helical" evidence="5">
    <location>
        <begin position="91"/>
        <end position="110"/>
    </location>
</feature>
<accession>A4BD96</accession>
<sequence>MLIPIRRYPVPLTRQIRHLGMLLTLMVLIEIVNSLTGRALSGLGILPRHPDSLWHIPFAPFLHANLWHLLSNLTMLTLFGLLLFQHGLARFWLVTWTVTVLGGLGVWWFGRPAYHMGSSLLIFGYFGYLLLAGMLSRELKLLLISIGIGIVYGGLLLGVLPQQHWVSFEAHLFGFLAGLFSAVIMGRARS</sequence>
<evidence type="ECO:0000259" key="6">
    <source>
        <dbReference type="Pfam" id="PF01694"/>
    </source>
</evidence>
<gene>
    <name evidence="7" type="ORF">MED297_05809</name>
</gene>
<evidence type="ECO:0000256" key="2">
    <source>
        <dbReference type="ARBA" id="ARBA00022692"/>
    </source>
</evidence>
<feature type="domain" description="Peptidase S54 rhomboid" evidence="6">
    <location>
        <begin position="51"/>
        <end position="187"/>
    </location>
</feature>
<dbReference type="InterPro" id="IPR022764">
    <property type="entry name" value="Peptidase_S54_rhomboid_dom"/>
</dbReference>
<dbReference type="Pfam" id="PF01694">
    <property type="entry name" value="Rhomboid"/>
    <property type="match status" value="1"/>
</dbReference>
<dbReference type="GO" id="GO:0016020">
    <property type="term" value="C:membrane"/>
    <property type="evidence" value="ECO:0007669"/>
    <property type="project" value="UniProtKB-SubCell"/>
</dbReference>
<dbReference type="AlphaFoldDB" id="A4BD96"/>
<dbReference type="InterPro" id="IPR035952">
    <property type="entry name" value="Rhomboid-like_sf"/>
</dbReference>
<dbReference type="Gene3D" id="1.20.1540.10">
    <property type="entry name" value="Rhomboid-like"/>
    <property type="match status" value="1"/>
</dbReference>
<comment type="subcellular location">
    <subcellularLocation>
        <location evidence="1">Membrane</location>
        <topology evidence="1">Multi-pass membrane protein</topology>
    </subcellularLocation>
</comment>
<feature type="transmembrane region" description="Helical" evidence="5">
    <location>
        <begin position="166"/>
        <end position="186"/>
    </location>
</feature>
<dbReference type="GO" id="GO:0004252">
    <property type="term" value="F:serine-type endopeptidase activity"/>
    <property type="evidence" value="ECO:0007669"/>
    <property type="project" value="InterPro"/>
</dbReference>
<keyword evidence="8" id="KW-1185">Reference proteome</keyword>
<evidence type="ECO:0000313" key="8">
    <source>
        <dbReference type="Proteomes" id="UP000005953"/>
    </source>
</evidence>
<keyword evidence="3 5" id="KW-1133">Transmembrane helix</keyword>
<evidence type="ECO:0000256" key="1">
    <source>
        <dbReference type="ARBA" id="ARBA00004141"/>
    </source>
</evidence>
<protein>
    <recommendedName>
        <fullName evidence="6">Peptidase S54 rhomboid domain-containing protein</fullName>
    </recommendedName>
</protein>
<feature type="transmembrane region" description="Helical" evidence="5">
    <location>
        <begin position="66"/>
        <end position="84"/>
    </location>
</feature>
<keyword evidence="2 5" id="KW-0812">Transmembrane</keyword>
<organism evidence="7 8">
    <name type="scientific">Reinekea blandensis MED297</name>
    <dbReference type="NCBI Taxonomy" id="314283"/>
    <lineage>
        <taxon>Bacteria</taxon>
        <taxon>Pseudomonadati</taxon>
        <taxon>Pseudomonadota</taxon>
        <taxon>Gammaproteobacteria</taxon>
        <taxon>Oceanospirillales</taxon>
        <taxon>Saccharospirillaceae</taxon>
        <taxon>Reinekea</taxon>
    </lineage>
</organism>
<reference evidence="7 8" key="1">
    <citation type="submission" date="2006-02" db="EMBL/GenBank/DDBJ databases">
        <authorList>
            <person name="Pinhassi J."/>
            <person name="Pedros-Alio C."/>
            <person name="Ferriera S."/>
            <person name="Johnson J."/>
            <person name="Kravitz S."/>
            <person name="Halpern A."/>
            <person name="Remington K."/>
            <person name="Beeson K."/>
            <person name="Tran B."/>
            <person name="Rogers Y.-H."/>
            <person name="Friedman R."/>
            <person name="Venter J.C."/>
        </authorList>
    </citation>
    <scope>NUCLEOTIDE SEQUENCE [LARGE SCALE GENOMIC DNA]</scope>
    <source>
        <strain evidence="7 8">MED297</strain>
    </source>
</reference>
<evidence type="ECO:0000313" key="7">
    <source>
        <dbReference type="EMBL" id="EAR09840.1"/>
    </source>
</evidence>
<dbReference type="OrthoDB" id="465874at2"/>
<dbReference type="PANTHER" id="PTHR43066">
    <property type="entry name" value="RHOMBOID-RELATED PROTEIN"/>
    <property type="match status" value="1"/>
</dbReference>
<dbReference type="Proteomes" id="UP000005953">
    <property type="component" value="Unassembled WGS sequence"/>
</dbReference>
<evidence type="ECO:0000256" key="5">
    <source>
        <dbReference type="SAM" id="Phobius"/>
    </source>
</evidence>
<evidence type="ECO:0000256" key="3">
    <source>
        <dbReference type="ARBA" id="ARBA00022989"/>
    </source>
</evidence>
<name>A4BD96_9GAMM</name>